<dbReference type="AlphaFoldDB" id="A0A397SQK1"/>
<gene>
    <name evidence="2" type="ORF">C1645_828596</name>
</gene>
<accession>A0A397SQK1</accession>
<feature type="compositionally biased region" description="Polar residues" evidence="1">
    <location>
        <begin position="47"/>
        <end position="63"/>
    </location>
</feature>
<evidence type="ECO:0000313" key="2">
    <source>
        <dbReference type="EMBL" id="RIA86896.1"/>
    </source>
</evidence>
<dbReference type="Proteomes" id="UP000265703">
    <property type="component" value="Unassembled WGS sequence"/>
</dbReference>
<comment type="caution">
    <text evidence="2">The sequence shown here is derived from an EMBL/GenBank/DDBJ whole genome shotgun (WGS) entry which is preliminary data.</text>
</comment>
<name>A0A397SQK1_9GLOM</name>
<dbReference type="OrthoDB" id="2410455at2759"/>
<evidence type="ECO:0000256" key="1">
    <source>
        <dbReference type="SAM" id="MobiDB-lite"/>
    </source>
</evidence>
<keyword evidence="3" id="KW-1185">Reference proteome</keyword>
<proteinExistence type="predicted"/>
<protein>
    <submittedName>
        <fullName evidence="2">Uncharacterized protein</fullName>
    </submittedName>
</protein>
<feature type="region of interest" description="Disordered" evidence="1">
    <location>
        <begin position="31"/>
        <end position="70"/>
    </location>
</feature>
<dbReference type="EMBL" id="QKYT01000338">
    <property type="protein sequence ID" value="RIA86896.1"/>
    <property type="molecule type" value="Genomic_DNA"/>
</dbReference>
<reference evidence="2 3" key="1">
    <citation type="submission" date="2018-06" db="EMBL/GenBank/DDBJ databases">
        <title>Comparative genomics reveals the genomic features of Rhizophagus irregularis, R. cerebriforme, R. diaphanum and Gigaspora rosea, and their symbiotic lifestyle signature.</title>
        <authorList>
            <person name="Morin E."/>
            <person name="San Clemente H."/>
            <person name="Chen E.C.H."/>
            <person name="De La Providencia I."/>
            <person name="Hainaut M."/>
            <person name="Kuo A."/>
            <person name="Kohler A."/>
            <person name="Murat C."/>
            <person name="Tang N."/>
            <person name="Roy S."/>
            <person name="Loubradou J."/>
            <person name="Henrissat B."/>
            <person name="Grigoriev I.V."/>
            <person name="Corradi N."/>
            <person name="Roux C."/>
            <person name="Martin F.M."/>
        </authorList>
    </citation>
    <scope>NUCLEOTIDE SEQUENCE [LARGE SCALE GENOMIC DNA]</scope>
    <source>
        <strain evidence="2 3">DAOM 227022</strain>
    </source>
</reference>
<evidence type="ECO:0000313" key="3">
    <source>
        <dbReference type="Proteomes" id="UP000265703"/>
    </source>
</evidence>
<organism evidence="2 3">
    <name type="scientific">Glomus cerebriforme</name>
    <dbReference type="NCBI Taxonomy" id="658196"/>
    <lineage>
        <taxon>Eukaryota</taxon>
        <taxon>Fungi</taxon>
        <taxon>Fungi incertae sedis</taxon>
        <taxon>Mucoromycota</taxon>
        <taxon>Glomeromycotina</taxon>
        <taxon>Glomeromycetes</taxon>
        <taxon>Glomerales</taxon>
        <taxon>Glomeraceae</taxon>
        <taxon>Glomus</taxon>
    </lineage>
</organism>
<sequence>MKFIWYDYLSTSKEILVDTTKSIIIEELGNYHEVTSSESSKDETDGDSVNENNKGNDQSNGDFTHQEEIN</sequence>